<dbReference type="EMBL" id="BPVZ01000394">
    <property type="protein sequence ID" value="GKV50764.1"/>
    <property type="molecule type" value="Genomic_DNA"/>
</dbReference>
<dbReference type="Proteomes" id="UP001054252">
    <property type="component" value="Unassembled WGS sequence"/>
</dbReference>
<protein>
    <submittedName>
        <fullName evidence="1">Uncharacterized protein</fullName>
    </submittedName>
</protein>
<comment type="caution">
    <text evidence="1">The sequence shown here is derived from an EMBL/GenBank/DDBJ whole genome shotgun (WGS) entry which is preliminary data.</text>
</comment>
<sequence length="45" mass="5386">MQRSRFKHLLPRPLLLDLHLPYSPHLVSSEIFKERKMECNGSMHL</sequence>
<gene>
    <name evidence="1" type="ORF">SLEP1_g57459</name>
</gene>
<keyword evidence="2" id="KW-1185">Reference proteome</keyword>
<name>A0AAV5MMJ9_9ROSI</name>
<organism evidence="1 2">
    <name type="scientific">Rubroshorea leprosula</name>
    <dbReference type="NCBI Taxonomy" id="152421"/>
    <lineage>
        <taxon>Eukaryota</taxon>
        <taxon>Viridiplantae</taxon>
        <taxon>Streptophyta</taxon>
        <taxon>Embryophyta</taxon>
        <taxon>Tracheophyta</taxon>
        <taxon>Spermatophyta</taxon>
        <taxon>Magnoliopsida</taxon>
        <taxon>eudicotyledons</taxon>
        <taxon>Gunneridae</taxon>
        <taxon>Pentapetalae</taxon>
        <taxon>rosids</taxon>
        <taxon>malvids</taxon>
        <taxon>Malvales</taxon>
        <taxon>Dipterocarpaceae</taxon>
        <taxon>Rubroshorea</taxon>
    </lineage>
</organism>
<evidence type="ECO:0000313" key="1">
    <source>
        <dbReference type="EMBL" id="GKV50764.1"/>
    </source>
</evidence>
<evidence type="ECO:0000313" key="2">
    <source>
        <dbReference type="Proteomes" id="UP001054252"/>
    </source>
</evidence>
<reference evidence="1 2" key="1">
    <citation type="journal article" date="2021" name="Commun. Biol.">
        <title>The genome of Shorea leprosula (Dipterocarpaceae) highlights the ecological relevance of drought in aseasonal tropical rainforests.</title>
        <authorList>
            <person name="Ng K.K.S."/>
            <person name="Kobayashi M.J."/>
            <person name="Fawcett J.A."/>
            <person name="Hatakeyama M."/>
            <person name="Paape T."/>
            <person name="Ng C.H."/>
            <person name="Ang C.C."/>
            <person name="Tnah L.H."/>
            <person name="Lee C.T."/>
            <person name="Nishiyama T."/>
            <person name="Sese J."/>
            <person name="O'Brien M.J."/>
            <person name="Copetti D."/>
            <person name="Mohd Noor M.I."/>
            <person name="Ong R.C."/>
            <person name="Putra M."/>
            <person name="Sireger I.Z."/>
            <person name="Indrioko S."/>
            <person name="Kosugi Y."/>
            <person name="Izuno A."/>
            <person name="Isagi Y."/>
            <person name="Lee S.L."/>
            <person name="Shimizu K.K."/>
        </authorList>
    </citation>
    <scope>NUCLEOTIDE SEQUENCE [LARGE SCALE GENOMIC DNA]</scope>
    <source>
        <strain evidence="1">214</strain>
    </source>
</reference>
<accession>A0AAV5MMJ9</accession>
<dbReference type="AlphaFoldDB" id="A0AAV5MMJ9"/>
<proteinExistence type="predicted"/>